<dbReference type="OrthoDB" id="4577644at2"/>
<evidence type="ECO:0000256" key="1">
    <source>
        <dbReference type="ARBA" id="ARBA00006484"/>
    </source>
</evidence>
<dbReference type="EMBL" id="JYJB01000009">
    <property type="protein sequence ID" value="KJL47531.1"/>
    <property type="molecule type" value="Genomic_DNA"/>
</dbReference>
<gene>
    <name evidence="3" type="primary">acr1</name>
    <name evidence="3" type="ORF">RS84_02328</name>
</gene>
<dbReference type="SUPFAM" id="SSF51735">
    <property type="entry name" value="NAD(P)-binding Rossmann-fold domains"/>
    <property type="match status" value="1"/>
</dbReference>
<dbReference type="PATRIC" id="fig|273678.4.peg.2329"/>
<accession>A0A0M2HLF4</accession>
<dbReference type="Proteomes" id="UP000033900">
    <property type="component" value="Unassembled WGS sequence"/>
</dbReference>
<organism evidence="3 4">
    <name type="scientific">Microbacterium hydrocarbonoxydans</name>
    <dbReference type="NCBI Taxonomy" id="273678"/>
    <lineage>
        <taxon>Bacteria</taxon>
        <taxon>Bacillati</taxon>
        <taxon>Actinomycetota</taxon>
        <taxon>Actinomycetes</taxon>
        <taxon>Micrococcales</taxon>
        <taxon>Microbacteriaceae</taxon>
        <taxon>Microbacterium</taxon>
    </lineage>
</organism>
<reference evidence="3 4" key="1">
    <citation type="submission" date="2015-02" db="EMBL/GenBank/DDBJ databases">
        <title>Draft genome sequences of ten Microbacterium spp. with emphasis on heavy metal contaminated environments.</title>
        <authorList>
            <person name="Corretto E."/>
        </authorList>
    </citation>
    <scope>NUCLEOTIDE SEQUENCE [LARGE SCALE GENOMIC DNA]</scope>
    <source>
        <strain evidence="3 4">SA35</strain>
    </source>
</reference>
<proteinExistence type="inferred from homology"/>
<dbReference type="Gene3D" id="3.40.50.720">
    <property type="entry name" value="NAD(P)-binding Rossmann-like Domain"/>
    <property type="match status" value="1"/>
</dbReference>
<dbReference type="InterPro" id="IPR036291">
    <property type="entry name" value="NAD(P)-bd_dom_sf"/>
</dbReference>
<protein>
    <submittedName>
        <fullName evidence="3">Fatty acyl-CoA reductase</fullName>
        <ecNumber evidence="3">1.2.1.-</ecNumber>
    </submittedName>
</protein>
<dbReference type="GO" id="GO:0016491">
    <property type="term" value="F:oxidoreductase activity"/>
    <property type="evidence" value="ECO:0007669"/>
    <property type="project" value="UniProtKB-KW"/>
</dbReference>
<dbReference type="RefSeq" id="WP_045257909.1">
    <property type="nucleotide sequence ID" value="NZ_JYJB01000009.1"/>
</dbReference>
<evidence type="ECO:0000313" key="4">
    <source>
        <dbReference type="Proteomes" id="UP000033900"/>
    </source>
</evidence>
<dbReference type="InterPro" id="IPR002347">
    <property type="entry name" value="SDR_fam"/>
</dbReference>
<sequence>MSWDPHNLPDQTGRTHVVTGATAGIGYFAAEQLADAGAHVVLASRSAAKLDRARDSIRRQVPGAEVTVVELDLASLDSVRSAASALSRLGRIDGLFLNGGAMETAVGRLTDDGLPIMLGTHAVANVALVEQLLPVIDGRIVHASTGFVRRLRLDVDDVLTPQRGFFRAYTQAKTVTELYAYELDRRLRSDGNPAASLVAHPGVGVDAKTPAREGVYDPRTQRRRNPFTPWAQGKDAAAWSAVRALTDPGARGGEYYGPANGRRGLPTRLAPLAHTAQPEPDRVARVWTQLEELAVGKAMPTQNRIPTIQ</sequence>
<dbReference type="Pfam" id="PF00106">
    <property type="entry name" value="adh_short"/>
    <property type="match status" value="1"/>
</dbReference>
<comment type="similarity">
    <text evidence="1">Belongs to the short-chain dehydrogenases/reductases (SDR) family.</text>
</comment>
<dbReference type="EC" id="1.2.1.-" evidence="3"/>
<dbReference type="PANTHER" id="PTHR24320">
    <property type="entry name" value="RETINOL DEHYDROGENASE"/>
    <property type="match status" value="1"/>
</dbReference>
<evidence type="ECO:0000313" key="3">
    <source>
        <dbReference type="EMBL" id="KJL47531.1"/>
    </source>
</evidence>
<comment type="caution">
    <text evidence="3">The sequence shown here is derived from an EMBL/GenBank/DDBJ whole genome shotgun (WGS) entry which is preliminary data.</text>
</comment>
<dbReference type="AlphaFoldDB" id="A0A0M2HLF4"/>
<name>A0A0M2HLF4_9MICO</name>
<keyword evidence="4" id="KW-1185">Reference proteome</keyword>
<dbReference type="PANTHER" id="PTHR24320:SF148">
    <property type="entry name" value="NAD(P)-BINDING ROSSMANN-FOLD SUPERFAMILY PROTEIN"/>
    <property type="match status" value="1"/>
</dbReference>
<keyword evidence="2 3" id="KW-0560">Oxidoreductase</keyword>
<evidence type="ECO:0000256" key="2">
    <source>
        <dbReference type="ARBA" id="ARBA00023002"/>
    </source>
</evidence>
<dbReference type="STRING" id="273678.RS84_02328"/>